<feature type="transmembrane region" description="Helical" evidence="7">
    <location>
        <begin position="133"/>
        <end position="154"/>
    </location>
</feature>
<dbReference type="PROSITE" id="PS50928">
    <property type="entry name" value="ABC_TM1"/>
    <property type="match status" value="1"/>
</dbReference>
<feature type="transmembrane region" description="Helical" evidence="7">
    <location>
        <begin position="35"/>
        <end position="56"/>
    </location>
</feature>
<dbReference type="CDD" id="cd06261">
    <property type="entry name" value="TM_PBP2"/>
    <property type="match status" value="1"/>
</dbReference>
<comment type="caution">
    <text evidence="10">The sequence shown here is derived from an EMBL/GenBank/DDBJ whole genome shotgun (WGS) entry which is preliminary data.</text>
</comment>
<evidence type="ECO:0000256" key="7">
    <source>
        <dbReference type="RuleBase" id="RU363032"/>
    </source>
</evidence>
<evidence type="ECO:0000256" key="8">
    <source>
        <dbReference type="SAM" id="MobiDB-lite"/>
    </source>
</evidence>
<keyword evidence="5 7" id="KW-1133">Transmembrane helix</keyword>
<protein>
    <submittedName>
        <fullName evidence="10">Sugar ABC transporter permease</fullName>
    </submittedName>
</protein>
<dbReference type="InterPro" id="IPR035906">
    <property type="entry name" value="MetI-like_sf"/>
</dbReference>
<evidence type="ECO:0000256" key="1">
    <source>
        <dbReference type="ARBA" id="ARBA00004651"/>
    </source>
</evidence>
<gene>
    <name evidence="10" type="ORF">NK718_04240</name>
</gene>
<feature type="transmembrane region" description="Helical" evidence="7">
    <location>
        <begin position="289"/>
        <end position="309"/>
    </location>
</feature>
<evidence type="ECO:0000256" key="4">
    <source>
        <dbReference type="ARBA" id="ARBA00022692"/>
    </source>
</evidence>
<dbReference type="Proteomes" id="UP001205890">
    <property type="component" value="Unassembled WGS sequence"/>
</dbReference>
<reference evidence="10 11" key="1">
    <citation type="submission" date="2022-07" db="EMBL/GenBank/DDBJ databases">
        <authorList>
            <person name="Li W.-J."/>
            <person name="Deng Q.-Q."/>
        </authorList>
    </citation>
    <scope>NUCLEOTIDE SEQUENCE [LARGE SCALE GENOMIC DNA]</scope>
    <source>
        <strain evidence="10 11">SYSU M60028</strain>
    </source>
</reference>
<evidence type="ECO:0000256" key="6">
    <source>
        <dbReference type="ARBA" id="ARBA00023136"/>
    </source>
</evidence>
<feature type="transmembrane region" description="Helical" evidence="7">
    <location>
        <begin position="180"/>
        <end position="204"/>
    </location>
</feature>
<dbReference type="PANTHER" id="PTHR30193:SF37">
    <property type="entry name" value="INNER MEMBRANE ABC TRANSPORTER PERMEASE PROTEIN YCJO"/>
    <property type="match status" value="1"/>
</dbReference>
<name>A0ABT1LBT1_9HYPH</name>
<evidence type="ECO:0000259" key="9">
    <source>
        <dbReference type="PROSITE" id="PS50928"/>
    </source>
</evidence>
<evidence type="ECO:0000313" key="10">
    <source>
        <dbReference type="EMBL" id="MCP8937713.1"/>
    </source>
</evidence>
<proteinExistence type="inferred from homology"/>
<comment type="similarity">
    <text evidence="7">Belongs to the binding-protein-dependent transport system permease family.</text>
</comment>
<dbReference type="InterPro" id="IPR000515">
    <property type="entry name" value="MetI-like"/>
</dbReference>
<comment type="subcellular location">
    <subcellularLocation>
        <location evidence="1 7">Cell membrane</location>
        <topology evidence="1 7">Multi-pass membrane protein</topology>
    </subcellularLocation>
</comment>
<dbReference type="Gene3D" id="1.10.3720.10">
    <property type="entry name" value="MetI-like"/>
    <property type="match status" value="1"/>
</dbReference>
<sequence length="320" mass="35187">MSSTTAEAGARHAATPPARKGRARLSPLERAERRLGLMMLAPAVLLLCAVVVYPIVELVTTSLRFEHLAQPWMGTPFVGLDNFARAMSDEIFWSSTLNTVIYIVVTVPGAVLVGLGLALLANQPFKIKWPVRLGLLLPWALPLVFTGLIFRWFFEFNQGIVNNALMLVGMSPRQWLSDPFLAFVATCIAIVWKSSSFVALVLLAGLQTIPRSLYEAAEIDGAGRWQQFVEITLPMLRPAIVVALIFRTITAIQTFDIPYAMTNGGPGHSTETLAMYIHKTTIDFLDLGYGSALAVLMFAVSVVATSGYLRYTKRDPRKEA</sequence>
<accession>A0ABT1LBT1</accession>
<dbReference type="Pfam" id="PF00528">
    <property type="entry name" value="BPD_transp_1"/>
    <property type="match status" value="1"/>
</dbReference>
<feature type="transmembrane region" description="Helical" evidence="7">
    <location>
        <begin position="235"/>
        <end position="255"/>
    </location>
</feature>
<feature type="domain" description="ABC transmembrane type-1" evidence="9">
    <location>
        <begin position="96"/>
        <end position="308"/>
    </location>
</feature>
<keyword evidence="4 7" id="KW-0812">Transmembrane</keyword>
<keyword evidence="2 7" id="KW-0813">Transport</keyword>
<dbReference type="PANTHER" id="PTHR30193">
    <property type="entry name" value="ABC TRANSPORTER PERMEASE PROTEIN"/>
    <property type="match status" value="1"/>
</dbReference>
<evidence type="ECO:0000256" key="5">
    <source>
        <dbReference type="ARBA" id="ARBA00022989"/>
    </source>
</evidence>
<evidence type="ECO:0000313" key="11">
    <source>
        <dbReference type="Proteomes" id="UP001205890"/>
    </source>
</evidence>
<keyword evidence="6 7" id="KW-0472">Membrane</keyword>
<feature type="region of interest" description="Disordered" evidence="8">
    <location>
        <begin position="1"/>
        <end position="25"/>
    </location>
</feature>
<dbReference type="RefSeq" id="WP_254738952.1">
    <property type="nucleotide sequence ID" value="NZ_JANCLU010000003.1"/>
</dbReference>
<evidence type="ECO:0000256" key="2">
    <source>
        <dbReference type="ARBA" id="ARBA00022448"/>
    </source>
</evidence>
<dbReference type="SUPFAM" id="SSF161098">
    <property type="entry name" value="MetI-like"/>
    <property type="match status" value="1"/>
</dbReference>
<dbReference type="InterPro" id="IPR051393">
    <property type="entry name" value="ABC_transporter_permease"/>
</dbReference>
<dbReference type="EMBL" id="JANCLU010000003">
    <property type="protein sequence ID" value="MCP8937713.1"/>
    <property type="molecule type" value="Genomic_DNA"/>
</dbReference>
<feature type="transmembrane region" description="Helical" evidence="7">
    <location>
        <begin position="100"/>
        <end position="121"/>
    </location>
</feature>
<keyword evidence="3" id="KW-1003">Cell membrane</keyword>
<organism evidence="10 11">
    <name type="scientific">Alsobacter ponti</name>
    <dbReference type="NCBI Taxonomy" id="2962936"/>
    <lineage>
        <taxon>Bacteria</taxon>
        <taxon>Pseudomonadati</taxon>
        <taxon>Pseudomonadota</taxon>
        <taxon>Alphaproteobacteria</taxon>
        <taxon>Hyphomicrobiales</taxon>
        <taxon>Alsobacteraceae</taxon>
        <taxon>Alsobacter</taxon>
    </lineage>
</organism>
<evidence type="ECO:0000256" key="3">
    <source>
        <dbReference type="ARBA" id="ARBA00022475"/>
    </source>
</evidence>
<keyword evidence="11" id="KW-1185">Reference proteome</keyword>